<reference evidence="1" key="1">
    <citation type="submission" date="2022-11" db="EMBL/GenBank/DDBJ databases">
        <title>beta-Carotene-producing bacterium, Jeongeuplla avenae sp. nov., alleviates the salt stress of Arabidopsis seedlings.</title>
        <authorList>
            <person name="Jiang L."/>
            <person name="Lee J."/>
        </authorList>
    </citation>
    <scope>NUCLEOTIDE SEQUENCE</scope>
    <source>
        <strain evidence="1">DY_R2A_6</strain>
    </source>
</reference>
<organism evidence="1 2">
    <name type="scientific">Antarcticirhabdus aurantiaca</name>
    <dbReference type="NCBI Taxonomy" id="2606717"/>
    <lineage>
        <taxon>Bacteria</taxon>
        <taxon>Pseudomonadati</taxon>
        <taxon>Pseudomonadota</taxon>
        <taxon>Alphaproteobacteria</taxon>
        <taxon>Hyphomicrobiales</taxon>
        <taxon>Aurantimonadaceae</taxon>
        <taxon>Antarcticirhabdus</taxon>
    </lineage>
</organism>
<keyword evidence="2" id="KW-1185">Reference proteome</keyword>
<sequence>MAPVRRNATPLPADTAEPKKSGRKVGRRPSAAVAAERKALAIRRHAEKAAPEQIASETGVALQTLKNWMRDKVAFPPHPPEPVLEPAALDPQVELAAILRAAGKSFGEIVKATGLTHGRLSWIMKNDRARFPARDASERARAAASRRRAGMERPTPSVEDGPAAVDDTPVQVDEAPIPVDAAPVRAPGAPDPVDVAPVTARQEIANVEDAGLVQASDDRPERADAFRPLRGFAPMPLVDALAASCRWPIYPDGRSEAGVAVHCCGRATGDLKRSYCETHAKMARGAGSSAERAAHRLPGRALAAAGGGKPFFASAATGA</sequence>
<dbReference type="EMBL" id="CP113520">
    <property type="protein sequence ID" value="WAJ26887.1"/>
    <property type="molecule type" value="Genomic_DNA"/>
</dbReference>
<gene>
    <name evidence="1" type="ORF">OXU80_18740</name>
</gene>
<evidence type="ECO:0000313" key="1">
    <source>
        <dbReference type="EMBL" id="WAJ26887.1"/>
    </source>
</evidence>
<proteinExistence type="predicted"/>
<dbReference type="Proteomes" id="UP001163223">
    <property type="component" value="Chromosome"/>
</dbReference>
<evidence type="ECO:0000313" key="2">
    <source>
        <dbReference type="Proteomes" id="UP001163223"/>
    </source>
</evidence>
<name>A0ACD4NJ99_9HYPH</name>
<protein>
    <submittedName>
        <fullName evidence="1">Uncharacterized protein</fullName>
    </submittedName>
</protein>
<accession>A0ACD4NJ99</accession>